<reference evidence="1 2" key="1">
    <citation type="submission" date="2016-08" db="EMBL/GenBank/DDBJ databases">
        <title>New Insights into Marine Group III Euryarchaeota, from dark to light.</title>
        <authorList>
            <person name="Haro-Moreno J.M."/>
            <person name="Rodriguez-Valera F."/>
            <person name="Lopez-Garcia P."/>
            <person name="Moreira D."/>
            <person name="Martin-Cuadrado A.B."/>
        </authorList>
    </citation>
    <scope>NUCLEOTIDE SEQUENCE [LARGE SCALE GENOMIC DNA]</scope>
    <source>
        <strain evidence="1">CG-Epi6</strain>
    </source>
</reference>
<dbReference type="SUPFAM" id="SSF51219">
    <property type="entry name" value="TRAP-like"/>
    <property type="match status" value="1"/>
</dbReference>
<dbReference type="InterPro" id="IPR016031">
    <property type="entry name" value="Trp_RNA-bd_attenuator-like_dom"/>
</dbReference>
<dbReference type="InterPro" id="IPR002838">
    <property type="entry name" value="AIM24"/>
</dbReference>
<dbReference type="Pfam" id="PF01987">
    <property type="entry name" value="AIM24"/>
    <property type="match status" value="1"/>
</dbReference>
<dbReference type="InterPro" id="IPR036983">
    <property type="entry name" value="AIM24_sf"/>
</dbReference>
<dbReference type="PANTHER" id="PTHR43657:SF1">
    <property type="entry name" value="ALTERED INHERITANCE OF MITOCHONDRIA PROTEIN 24, MITOCHONDRIAL"/>
    <property type="match status" value="1"/>
</dbReference>
<protein>
    <submittedName>
        <fullName evidence="1">TIGR00266 family protein</fullName>
    </submittedName>
</protein>
<evidence type="ECO:0000313" key="2">
    <source>
        <dbReference type="Proteomes" id="UP000183403"/>
    </source>
</evidence>
<organism evidence="1 2">
    <name type="scientific">Marine Group III euryarchaeote CG-Epi6</name>
    <dbReference type="NCBI Taxonomy" id="1889000"/>
    <lineage>
        <taxon>Archaea</taxon>
        <taxon>Methanobacteriati</taxon>
        <taxon>Thermoplasmatota</taxon>
        <taxon>Thermoplasmata</taxon>
        <taxon>Candidatus Thermoprofundales</taxon>
    </lineage>
</organism>
<evidence type="ECO:0000313" key="1">
    <source>
        <dbReference type="EMBL" id="OIR11218.1"/>
    </source>
</evidence>
<comment type="caution">
    <text evidence="1">The sequence shown here is derived from an EMBL/GenBank/DDBJ whole genome shotgun (WGS) entry which is preliminary data.</text>
</comment>
<dbReference type="Proteomes" id="UP000183403">
    <property type="component" value="Unassembled WGS sequence"/>
</dbReference>
<sequence>MKYDIISAPSYALVEMSLNEGESVIVEPGSMSWMDTTIKPKTEMKGGLFAGLKRRMGGESFFLNTYTAEGGSGKIGIAPGYSGDIIVKELNNETIYMERGAYLCHVGNIETSASWEGFMGTFAEGMLGLRVSGTGLLFFGSYGDVQEVDVQGSYTVDNGYAVAWESSLDYSIGRSGRRIRSFLFGDQLICNYHGNGKLWIQTRSPRNLAAWVHPFRPVRTNSD</sequence>
<dbReference type="PANTHER" id="PTHR43657">
    <property type="entry name" value="TRYPTOPHAN RNA-BINDING ATTENUATOR PROTEIN-LIKE PROTEIN"/>
    <property type="match status" value="1"/>
</dbReference>
<dbReference type="Gene3D" id="3.60.160.10">
    <property type="entry name" value="Mitochondrial biogenesis AIM24"/>
    <property type="match status" value="1"/>
</dbReference>
<name>A0A1J5SRS9_9ARCH</name>
<dbReference type="AlphaFoldDB" id="A0A1J5SRS9"/>
<accession>A0A1J5SRS9</accession>
<dbReference type="EMBL" id="MIYV01000020">
    <property type="protein sequence ID" value="OIR11218.1"/>
    <property type="molecule type" value="Genomic_DNA"/>
</dbReference>
<gene>
    <name evidence="1" type="ORF">BEU03_00525</name>
</gene>
<dbReference type="NCBIfam" id="TIGR00266">
    <property type="entry name" value="TIGR00266 family protein"/>
    <property type="match status" value="1"/>
</dbReference>
<proteinExistence type="predicted"/>